<evidence type="ECO:0000256" key="7">
    <source>
        <dbReference type="SAM" id="Phobius"/>
    </source>
</evidence>
<evidence type="ECO:0000259" key="8">
    <source>
        <dbReference type="PROSITE" id="PS50111"/>
    </source>
</evidence>
<evidence type="ECO:0000256" key="1">
    <source>
        <dbReference type="ARBA" id="ARBA00004236"/>
    </source>
</evidence>
<dbReference type="EMBL" id="BDQX01000163">
    <property type="protein sequence ID" value="GBG08255.1"/>
    <property type="molecule type" value="Genomic_DNA"/>
</dbReference>
<dbReference type="CDD" id="cd12913">
    <property type="entry name" value="PDC1_MCP_like"/>
    <property type="match status" value="1"/>
</dbReference>
<keyword evidence="7" id="KW-0812">Transmembrane</keyword>
<evidence type="ECO:0000256" key="3">
    <source>
        <dbReference type="ARBA" id="ARBA00023136"/>
    </source>
</evidence>
<gene>
    <name evidence="10" type="ORF">PAT3040_02827</name>
</gene>
<comment type="subcellular location">
    <subcellularLocation>
        <location evidence="1">Cell membrane</location>
    </subcellularLocation>
</comment>
<evidence type="ECO:0000259" key="9">
    <source>
        <dbReference type="PROSITE" id="PS50885"/>
    </source>
</evidence>
<dbReference type="CDD" id="cd06225">
    <property type="entry name" value="HAMP"/>
    <property type="match status" value="1"/>
</dbReference>
<protein>
    <recommendedName>
        <fullName evidence="12">Methyl-accepting chemotaxis protein</fullName>
    </recommendedName>
</protein>
<keyword evidence="7" id="KW-1133">Transmembrane helix</keyword>
<accession>A0A2R5EQ73</accession>
<evidence type="ECO:0000256" key="6">
    <source>
        <dbReference type="PROSITE-ProRule" id="PRU00284"/>
    </source>
</evidence>
<sequence length="702" mass="75837">MSKLRKLSLAMKFTLVVWVMLVLVLGSNLYINLGELEKQSIEKGELEAKTAGVQYATDLQITMSSMSAMLKSLSDLLAISREDQSVSREETIALLHHVLESRPELFAIYTLWEPNAFDGNDALNRNKAAYDDATGRFLPYLVKKNDSIHLEPLVDYDKPGTGDYYLIPKASKKLSYIEPYTYQIAGKEEQIMSIVEPILDTDGNFVGIIGIDLSLEQLQEEALKYTPMEGYVSLLTDKGIYAANPNDPASVMKGYGDNPQKAALWQQVKEGLSLKGYTPNSKGVDVLRLFEPITLPGSEQTWYAVSSISKSVIMSHYYESRTTALATALAGILVLALIMTILVRMMVTRPLKTLSGKLLLMAQGDLTQRMEVKSGDEIGVMSGYFNDMTEKLRDMFRLVSDLSMAVGATSQQLTASAEQTSHAAQNVAESIGRIADGAVTQNEHAIESSRIMEEMTIAAERIAGSSSSVSTSADDVTAQTRTGSVALQDAVSEMEIVVRSAEETEAAIRRLEERSVQIGGMIDAITAISTQTNLLALNAAIEASRVGEHGRGFAVVAGEIRKLADGTRKAADEVTQLVAAVRTDTDNASRIMAAGNANVQNSLASITNSQRLFGRILTEMTSVNVQIQEVSAAAEELSASTGQIAENMNGLSGLASEAAAGSQGVAAASEEQLASMEEISASSAQLSNMVEELLERLSKFKI</sequence>
<dbReference type="SUPFAM" id="SSF58104">
    <property type="entry name" value="Methyl-accepting chemotaxis protein (MCP) signaling domain"/>
    <property type="match status" value="1"/>
</dbReference>
<dbReference type="CDD" id="cd11386">
    <property type="entry name" value="MCP_signal"/>
    <property type="match status" value="1"/>
</dbReference>
<keyword evidence="11" id="KW-1185">Reference proteome</keyword>
<dbReference type="Pfam" id="PF00015">
    <property type="entry name" value="MCPsignal"/>
    <property type="match status" value="1"/>
</dbReference>
<dbReference type="Gene3D" id="3.30.450.20">
    <property type="entry name" value="PAS domain"/>
    <property type="match status" value="2"/>
</dbReference>
<feature type="domain" description="HAMP" evidence="9">
    <location>
        <begin position="345"/>
        <end position="397"/>
    </location>
</feature>
<evidence type="ECO:0000256" key="4">
    <source>
        <dbReference type="ARBA" id="ARBA00023224"/>
    </source>
</evidence>
<dbReference type="InterPro" id="IPR004089">
    <property type="entry name" value="MCPsignal_dom"/>
</dbReference>
<reference evidence="10 11" key="1">
    <citation type="submission" date="2017-08" db="EMBL/GenBank/DDBJ databases">
        <title>Substantial Increase in Enzyme Production by Combined Drug-Resistance Mutations in Paenibacillus agaridevorans.</title>
        <authorList>
            <person name="Tanaka Y."/>
            <person name="Funane K."/>
            <person name="Hosaka T."/>
            <person name="Shiwa Y."/>
            <person name="Fujita N."/>
            <person name="Miyazaki T."/>
            <person name="Yoshikawa H."/>
            <person name="Murakami K."/>
            <person name="Kasahara K."/>
            <person name="Inaoka T."/>
            <person name="Hiraga Y."/>
            <person name="Ochi K."/>
        </authorList>
    </citation>
    <scope>NUCLEOTIDE SEQUENCE [LARGE SCALE GENOMIC DNA]</scope>
    <source>
        <strain evidence="10 11">T-3040</strain>
    </source>
</reference>
<dbReference type="Pfam" id="PF00672">
    <property type="entry name" value="HAMP"/>
    <property type="match status" value="1"/>
</dbReference>
<dbReference type="Gene3D" id="1.10.287.950">
    <property type="entry name" value="Methyl-accepting chemotaxis protein"/>
    <property type="match status" value="1"/>
</dbReference>
<dbReference type="Proteomes" id="UP000245202">
    <property type="component" value="Unassembled WGS sequence"/>
</dbReference>
<dbReference type="SMART" id="SM00283">
    <property type="entry name" value="MA"/>
    <property type="match status" value="1"/>
</dbReference>
<evidence type="ECO:0000256" key="5">
    <source>
        <dbReference type="ARBA" id="ARBA00029447"/>
    </source>
</evidence>
<name>A0A2R5EQ73_9BACL</name>
<dbReference type="PANTHER" id="PTHR32089">
    <property type="entry name" value="METHYL-ACCEPTING CHEMOTAXIS PROTEIN MCPB"/>
    <property type="match status" value="1"/>
</dbReference>
<dbReference type="Pfam" id="PF22673">
    <property type="entry name" value="MCP-like_PDC_1"/>
    <property type="match status" value="1"/>
</dbReference>
<dbReference type="PROSITE" id="PS50885">
    <property type="entry name" value="HAMP"/>
    <property type="match status" value="1"/>
</dbReference>
<proteinExistence type="inferred from homology"/>
<dbReference type="GO" id="GO:0005886">
    <property type="term" value="C:plasma membrane"/>
    <property type="evidence" value="ECO:0007669"/>
    <property type="project" value="UniProtKB-SubCell"/>
</dbReference>
<dbReference type="InterPro" id="IPR003660">
    <property type="entry name" value="HAMP_dom"/>
</dbReference>
<dbReference type="Gene3D" id="1.10.8.500">
    <property type="entry name" value="HAMP domain in histidine kinase"/>
    <property type="match status" value="1"/>
</dbReference>
<dbReference type="PROSITE" id="PS50111">
    <property type="entry name" value="CHEMOTAXIS_TRANSDUC_2"/>
    <property type="match status" value="1"/>
</dbReference>
<dbReference type="RefSeq" id="WP_181376610.1">
    <property type="nucleotide sequence ID" value="NZ_BDQX01000163.1"/>
</dbReference>
<feature type="transmembrane region" description="Helical" evidence="7">
    <location>
        <begin position="324"/>
        <end position="347"/>
    </location>
</feature>
<keyword evidence="3 7" id="KW-0472">Membrane</keyword>
<dbReference type="SMART" id="SM00304">
    <property type="entry name" value="HAMP"/>
    <property type="match status" value="1"/>
</dbReference>
<dbReference type="AlphaFoldDB" id="A0A2R5EQ73"/>
<comment type="caution">
    <text evidence="10">The sequence shown here is derived from an EMBL/GenBank/DDBJ whole genome shotgun (WGS) entry which is preliminary data.</text>
</comment>
<evidence type="ECO:0000313" key="10">
    <source>
        <dbReference type="EMBL" id="GBG08255.1"/>
    </source>
</evidence>
<comment type="similarity">
    <text evidence="5">Belongs to the methyl-accepting chemotaxis (MCP) protein family.</text>
</comment>
<evidence type="ECO:0008006" key="12">
    <source>
        <dbReference type="Google" id="ProtNLM"/>
    </source>
</evidence>
<organism evidence="10 11">
    <name type="scientific">Paenibacillus agaridevorans</name>
    <dbReference type="NCBI Taxonomy" id="171404"/>
    <lineage>
        <taxon>Bacteria</taxon>
        <taxon>Bacillati</taxon>
        <taxon>Bacillota</taxon>
        <taxon>Bacilli</taxon>
        <taxon>Bacillales</taxon>
        <taxon>Paenibacillaceae</taxon>
        <taxon>Paenibacillus</taxon>
    </lineage>
</organism>
<dbReference type="PANTHER" id="PTHR32089:SF112">
    <property type="entry name" value="LYSOZYME-LIKE PROTEIN-RELATED"/>
    <property type="match status" value="1"/>
</dbReference>
<keyword evidence="2" id="KW-1003">Cell membrane</keyword>
<dbReference type="GO" id="GO:0007165">
    <property type="term" value="P:signal transduction"/>
    <property type="evidence" value="ECO:0007669"/>
    <property type="project" value="UniProtKB-KW"/>
</dbReference>
<evidence type="ECO:0000256" key="2">
    <source>
        <dbReference type="ARBA" id="ARBA00022475"/>
    </source>
</evidence>
<feature type="domain" description="Methyl-accepting transducer" evidence="8">
    <location>
        <begin position="416"/>
        <end position="652"/>
    </location>
</feature>
<keyword evidence="4 6" id="KW-0807">Transducer</keyword>
<evidence type="ECO:0000313" key="11">
    <source>
        <dbReference type="Proteomes" id="UP000245202"/>
    </source>
</evidence>